<keyword evidence="9" id="KW-0902">Two-component regulatory system</keyword>
<dbReference type="Pfam" id="PF00672">
    <property type="entry name" value="HAMP"/>
    <property type="match status" value="1"/>
</dbReference>
<proteinExistence type="predicted"/>
<dbReference type="SMART" id="SM00387">
    <property type="entry name" value="HATPase_c"/>
    <property type="match status" value="1"/>
</dbReference>
<evidence type="ECO:0000256" key="7">
    <source>
        <dbReference type="ARBA" id="ARBA00022777"/>
    </source>
</evidence>
<keyword evidence="15" id="KW-1185">Reference proteome</keyword>
<dbReference type="PANTHER" id="PTHR45436:SF5">
    <property type="entry name" value="SENSOR HISTIDINE KINASE TRCS"/>
    <property type="match status" value="1"/>
</dbReference>
<keyword evidence="5" id="KW-0808">Transferase</keyword>
<dbReference type="Gene3D" id="6.10.340.10">
    <property type="match status" value="1"/>
</dbReference>
<protein>
    <recommendedName>
        <fullName evidence="3">histidine kinase</fullName>
        <ecNumber evidence="3">2.7.13.3</ecNumber>
    </recommendedName>
</protein>
<dbReference type="EMBL" id="JACHBR010000001">
    <property type="protein sequence ID" value="MBB5629011.1"/>
    <property type="molecule type" value="Genomic_DNA"/>
</dbReference>
<organism evidence="14 15">
    <name type="scientific">Sphaerisporangium krabiense</name>
    <dbReference type="NCBI Taxonomy" id="763782"/>
    <lineage>
        <taxon>Bacteria</taxon>
        <taxon>Bacillati</taxon>
        <taxon>Actinomycetota</taxon>
        <taxon>Actinomycetes</taxon>
        <taxon>Streptosporangiales</taxon>
        <taxon>Streptosporangiaceae</taxon>
        <taxon>Sphaerisporangium</taxon>
    </lineage>
</organism>
<keyword evidence="4" id="KW-0597">Phosphoprotein</keyword>
<evidence type="ECO:0000256" key="5">
    <source>
        <dbReference type="ARBA" id="ARBA00022679"/>
    </source>
</evidence>
<dbReference type="PRINTS" id="PR00344">
    <property type="entry name" value="BCTRLSENSOR"/>
</dbReference>
<dbReference type="GO" id="GO:0005886">
    <property type="term" value="C:plasma membrane"/>
    <property type="evidence" value="ECO:0007669"/>
    <property type="project" value="UniProtKB-SubCell"/>
</dbReference>
<dbReference type="AlphaFoldDB" id="A0A7W8Z7T1"/>
<dbReference type="Gene3D" id="3.30.565.10">
    <property type="entry name" value="Histidine kinase-like ATPase, C-terminal domain"/>
    <property type="match status" value="1"/>
</dbReference>
<dbReference type="SMART" id="SM00304">
    <property type="entry name" value="HAMP"/>
    <property type="match status" value="1"/>
</dbReference>
<dbReference type="InterPro" id="IPR036097">
    <property type="entry name" value="HisK_dim/P_sf"/>
</dbReference>
<evidence type="ECO:0000259" key="13">
    <source>
        <dbReference type="PROSITE" id="PS50885"/>
    </source>
</evidence>
<evidence type="ECO:0000256" key="4">
    <source>
        <dbReference type="ARBA" id="ARBA00022553"/>
    </source>
</evidence>
<dbReference type="RefSeq" id="WP_184613835.1">
    <property type="nucleotide sequence ID" value="NZ_BOOS01000002.1"/>
</dbReference>
<comment type="caution">
    <text evidence="14">The sequence shown here is derived from an EMBL/GenBank/DDBJ whole genome shotgun (WGS) entry which is preliminary data.</text>
</comment>
<evidence type="ECO:0000256" key="1">
    <source>
        <dbReference type="ARBA" id="ARBA00000085"/>
    </source>
</evidence>
<dbReference type="SMART" id="SM00388">
    <property type="entry name" value="HisKA"/>
    <property type="match status" value="1"/>
</dbReference>
<keyword evidence="7 14" id="KW-0418">Kinase</keyword>
<feature type="transmembrane region" description="Helical" evidence="11">
    <location>
        <begin position="14"/>
        <end position="37"/>
    </location>
</feature>
<dbReference type="InterPro" id="IPR003594">
    <property type="entry name" value="HATPase_dom"/>
</dbReference>
<dbReference type="PANTHER" id="PTHR45436">
    <property type="entry name" value="SENSOR HISTIDINE KINASE YKOH"/>
    <property type="match status" value="1"/>
</dbReference>
<dbReference type="Proteomes" id="UP000588112">
    <property type="component" value="Unassembled WGS sequence"/>
</dbReference>
<dbReference type="PROSITE" id="PS50885">
    <property type="entry name" value="HAMP"/>
    <property type="match status" value="1"/>
</dbReference>
<dbReference type="Pfam" id="PF00512">
    <property type="entry name" value="HisKA"/>
    <property type="match status" value="1"/>
</dbReference>
<evidence type="ECO:0000256" key="9">
    <source>
        <dbReference type="ARBA" id="ARBA00023012"/>
    </source>
</evidence>
<evidence type="ECO:0000256" key="11">
    <source>
        <dbReference type="SAM" id="Phobius"/>
    </source>
</evidence>
<evidence type="ECO:0000259" key="12">
    <source>
        <dbReference type="PROSITE" id="PS50109"/>
    </source>
</evidence>
<evidence type="ECO:0000256" key="10">
    <source>
        <dbReference type="ARBA" id="ARBA00023136"/>
    </source>
</evidence>
<dbReference type="InterPro" id="IPR036890">
    <property type="entry name" value="HATPase_C_sf"/>
</dbReference>
<keyword evidence="6 11" id="KW-0812">Transmembrane</keyword>
<dbReference type="Pfam" id="PF02518">
    <property type="entry name" value="HATPase_c"/>
    <property type="match status" value="1"/>
</dbReference>
<keyword evidence="8 11" id="KW-1133">Transmembrane helix</keyword>
<evidence type="ECO:0000256" key="6">
    <source>
        <dbReference type="ARBA" id="ARBA00022692"/>
    </source>
</evidence>
<dbReference type="InterPro" id="IPR004358">
    <property type="entry name" value="Sig_transdc_His_kin-like_C"/>
</dbReference>
<dbReference type="InterPro" id="IPR003661">
    <property type="entry name" value="HisK_dim/P_dom"/>
</dbReference>
<dbReference type="SUPFAM" id="SSF158472">
    <property type="entry name" value="HAMP domain-like"/>
    <property type="match status" value="1"/>
</dbReference>
<reference evidence="14 15" key="1">
    <citation type="submission" date="2020-08" db="EMBL/GenBank/DDBJ databases">
        <title>Sequencing the genomes of 1000 actinobacteria strains.</title>
        <authorList>
            <person name="Klenk H.-P."/>
        </authorList>
    </citation>
    <scope>NUCLEOTIDE SEQUENCE [LARGE SCALE GENOMIC DNA]</scope>
    <source>
        <strain evidence="14 15">DSM 45790</strain>
    </source>
</reference>
<keyword evidence="10 11" id="KW-0472">Membrane</keyword>
<feature type="domain" description="Histidine kinase" evidence="12">
    <location>
        <begin position="246"/>
        <end position="452"/>
    </location>
</feature>
<dbReference type="EC" id="2.7.13.3" evidence="3"/>
<dbReference type="InterPro" id="IPR050428">
    <property type="entry name" value="TCS_sensor_his_kinase"/>
</dbReference>
<comment type="subcellular location">
    <subcellularLocation>
        <location evidence="2">Cell membrane</location>
    </subcellularLocation>
</comment>
<dbReference type="CDD" id="cd00082">
    <property type="entry name" value="HisKA"/>
    <property type="match status" value="1"/>
</dbReference>
<dbReference type="Gene3D" id="1.10.287.130">
    <property type="match status" value="1"/>
</dbReference>
<dbReference type="SUPFAM" id="SSF55874">
    <property type="entry name" value="ATPase domain of HSP90 chaperone/DNA topoisomerase II/histidine kinase"/>
    <property type="match status" value="1"/>
</dbReference>
<evidence type="ECO:0000256" key="8">
    <source>
        <dbReference type="ARBA" id="ARBA00022989"/>
    </source>
</evidence>
<comment type="catalytic activity">
    <reaction evidence="1">
        <text>ATP + protein L-histidine = ADP + protein N-phospho-L-histidine.</text>
        <dbReference type="EC" id="2.7.13.3"/>
    </reaction>
</comment>
<dbReference type="InterPro" id="IPR003660">
    <property type="entry name" value="HAMP_dom"/>
</dbReference>
<evidence type="ECO:0000313" key="15">
    <source>
        <dbReference type="Proteomes" id="UP000588112"/>
    </source>
</evidence>
<dbReference type="SUPFAM" id="SSF47384">
    <property type="entry name" value="Homodimeric domain of signal transducing histidine kinase"/>
    <property type="match status" value="1"/>
</dbReference>
<accession>A0A7W8Z7T1</accession>
<sequence length="472" mass="51158">MAVRLRPQSIQGRFTLIAAIAALILFGLLGAGMAGTVRMKTQDGIFRDTQNAATDWAGSLDPATVPRTTHESGVTLLQLVDSHDRVKAATEAAKDLPPLSRLRPPETSRIKNEIVCARDEGCLLVTAVRVPPLSSRVLWAGEPHYVFAGKAEPPLLTAHRLELLTAVCVLLATGLTAGAAWWVVGRTLRPVAAIRARTAEISVSDLSLRVPEPPGDDEIAQLARTSNETLARLEQAVEQQRQFASLVSHELRSPVAALHAHLDEALMYPEDVDTRQTLQSALAATQRLTAIIDDILVLARMRTTKRSGPEPIDLNALVRTEAANCPHTPPVYTHLQDEITVMASRISLVRVVDNLLVNAQRHAESRVDVTTSRSGDQAVLTVADDGDGIAPEDRERVFEAFVRLDDGRRRDPGGSGLGLAICRAIASAHHGTLTIDDSPRGALFVLRLPLRKTKPILAQRLALRRDPAAQAR</sequence>
<evidence type="ECO:0000256" key="2">
    <source>
        <dbReference type="ARBA" id="ARBA00004236"/>
    </source>
</evidence>
<evidence type="ECO:0000313" key="14">
    <source>
        <dbReference type="EMBL" id="MBB5629011.1"/>
    </source>
</evidence>
<dbReference type="InterPro" id="IPR005467">
    <property type="entry name" value="His_kinase_dom"/>
</dbReference>
<dbReference type="PROSITE" id="PS50109">
    <property type="entry name" value="HIS_KIN"/>
    <property type="match status" value="1"/>
</dbReference>
<evidence type="ECO:0000256" key="3">
    <source>
        <dbReference type="ARBA" id="ARBA00012438"/>
    </source>
</evidence>
<feature type="transmembrane region" description="Helical" evidence="11">
    <location>
        <begin position="163"/>
        <end position="184"/>
    </location>
</feature>
<gene>
    <name evidence="14" type="ORF">BJ981_004710</name>
</gene>
<feature type="domain" description="HAMP" evidence="13">
    <location>
        <begin position="185"/>
        <end position="238"/>
    </location>
</feature>
<dbReference type="GO" id="GO:0000155">
    <property type="term" value="F:phosphorelay sensor kinase activity"/>
    <property type="evidence" value="ECO:0007669"/>
    <property type="project" value="InterPro"/>
</dbReference>
<dbReference type="CDD" id="cd06225">
    <property type="entry name" value="HAMP"/>
    <property type="match status" value="1"/>
</dbReference>
<name>A0A7W8Z7T1_9ACTN</name>